<keyword evidence="3" id="KW-1185">Reference proteome</keyword>
<sequence length="359" mass="37984">MSPQTARDTHLARRRLLKAAALTPALTGMAAGAAAAAPAHGGPPGPSAYADAYTGTYAGGGASAGAATGSDADGLARPVPTDQSDWAGVAKAFGRPGNMLGGNLAYHTAFPRNDLRVHSYGVRITPDLALGSHMAFVRYSDDTVLVMGDLLVTEDELQPISDRFQAAGIEQAAIHKHLLAHTPDVWWMHVHGTDQDAEALAHSMRKALDVTGTPGPPPAVRHHIDLDAKAMDAAFGCEGDNVGTVRKYVFRRRETILDGPRVLPPGLGSTSAFVFQPLGGGRAALHGDLVMVADEVQGVLSALRRGGLHLVELHHHNLRDEPRLFFVHVWSVGNATRMAKTLRKAVDLTDVVPTPTHRG</sequence>
<keyword evidence="1" id="KW-0732">Signal</keyword>
<dbReference type="RefSeq" id="WP_266600959.1">
    <property type="nucleotide sequence ID" value="NZ_JAPHNL010000222.1"/>
</dbReference>
<dbReference type="Proteomes" id="UP001163064">
    <property type="component" value="Unassembled WGS sequence"/>
</dbReference>
<reference evidence="2" key="1">
    <citation type="submission" date="2022-10" db="EMBL/GenBank/DDBJ databases">
        <title>Streptomyces beihaiensis sp. nov., a chitin degrading actinobacterium, isolated from shrimp pond soil.</title>
        <authorList>
            <person name="Xie J."/>
            <person name="Shen N."/>
        </authorList>
    </citation>
    <scope>NUCLEOTIDE SEQUENCE</scope>
    <source>
        <strain evidence="2">GXMU-J5</strain>
    </source>
</reference>
<gene>
    <name evidence="2" type="ORF">OFY01_17515</name>
</gene>
<comment type="caution">
    <text evidence="2">The sequence shown here is derived from an EMBL/GenBank/DDBJ whole genome shotgun (WGS) entry which is preliminary data.</text>
</comment>
<feature type="signal peptide" evidence="1">
    <location>
        <begin position="1"/>
        <end position="36"/>
    </location>
</feature>
<proteinExistence type="predicted"/>
<evidence type="ECO:0000256" key="1">
    <source>
        <dbReference type="SAM" id="SignalP"/>
    </source>
</evidence>
<feature type="chain" id="PRO_5045997765" evidence="1">
    <location>
        <begin position="37"/>
        <end position="359"/>
    </location>
</feature>
<evidence type="ECO:0000313" key="3">
    <source>
        <dbReference type="Proteomes" id="UP001163064"/>
    </source>
</evidence>
<name>A0ABT3TYR1_9ACTN</name>
<evidence type="ECO:0000313" key="2">
    <source>
        <dbReference type="EMBL" id="MCX3061527.1"/>
    </source>
</evidence>
<dbReference type="EMBL" id="JAPHNL010000222">
    <property type="protein sequence ID" value="MCX3061527.1"/>
    <property type="molecule type" value="Genomic_DNA"/>
</dbReference>
<dbReference type="InterPro" id="IPR011094">
    <property type="entry name" value="Uncharacterised_LppY/LpqO"/>
</dbReference>
<accession>A0ABT3TYR1</accession>
<organism evidence="2 3">
    <name type="scientific">Streptomyces beihaiensis</name>
    <dbReference type="NCBI Taxonomy" id="2984495"/>
    <lineage>
        <taxon>Bacteria</taxon>
        <taxon>Bacillati</taxon>
        <taxon>Actinomycetota</taxon>
        <taxon>Actinomycetes</taxon>
        <taxon>Kitasatosporales</taxon>
        <taxon>Streptomycetaceae</taxon>
        <taxon>Streptomyces</taxon>
    </lineage>
</organism>
<protein>
    <submittedName>
        <fullName evidence="2">DUF1259 domain-containing protein</fullName>
    </submittedName>
</protein>
<dbReference type="PROSITE" id="PS51318">
    <property type="entry name" value="TAT"/>
    <property type="match status" value="1"/>
</dbReference>
<dbReference type="InterPro" id="IPR006311">
    <property type="entry name" value="TAT_signal"/>
</dbReference>
<dbReference type="Pfam" id="PF07485">
    <property type="entry name" value="DUF1529"/>
    <property type="match status" value="2"/>
</dbReference>